<protein>
    <submittedName>
        <fullName evidence="2">Uncharacterized protein</fullName>
    </submittedName>
</protein>
<dbReference type="EMBL" id="FORX01000003">
    <property type="protein sequence ID" value="SFJ41136.1"/>
    <property type="molecule type" value="Genomic_DNA"/>
</dbReference>
<sequence>MLITQRRFSNTFTFKFEPDTLTYTRVDAYGSHSFQLPYGSIGMDPQRTTERNATLFNGGILLSAWGLAQAGYAMAHGDLLGIIFLFPGIACFLLHILTKIELTSLSSDAGEVVLLHDRHYDRIMEAIRERRKKQLLEWYGNINFANDPEEEIRKFHWLHSQHLISAGQLQQIITTIRNADIEGRDGIDDPVPPQQ</sequence>
<keyword evidence="1" id="KW-0812">Transmembrane</keyword>
<evidence type="ECO:0000256" key="1">
    <source>
        <dbReference type="SAM" id="Phobius"/>
    </source>
</evidence>
<evidence type="ECO:0000313" key="3">
    <source>
        <dbReference type="Proteomes" id="UP000198635"/>
    </source>
</evidence>
<reference evidence="3" key="1">
    <citation type="submission" date="2016-10" db="EMBL/GenBank/DDBJ databases">
        <authorList>
            <person name="Varghese N."/>
            <person name="Submissions S."/>
        </authorList>
    </citation>
    <scope>NUCLEOTIDE SEQUENCE [LARGE SCALE GENOMIC DNA]</scope>
    <source>
        <strain evidence="3">DSM 5918</strain>
    </source>
</reference>
<feature type="transmembrane region" description="Helical" evidence="1">
    <location>
        <begin position="79"/>
        <end position="97"/>
    </location>
</feature>
<dbReference type="RefSeq" id="WP_092372889.1">
    <property type="nucleotide sequence ID" value="NZ_FORX01000003.1"/>
</dbReference>
<keyword evidence="1" id="KW-1133">Transmembrane helix</keyword>
<name>A0A1I3R7D4_9BACT</name>
<dbReference type="OrthoDB" id="5982841at2"/>
<evidence type="ECO:0000313" key="2">
    <source>
        <dbReference type="EMBL" id="SFJ41136.1"/>
    </source>
</evidence>
<dbReference type="AlphaFoldDB" id="A0A1I3R7D4"/>
<feature type="transmembrane region" description="Helical" evidence="1">
    <location>
        <begin position="53"/>
        <end position="73"/>
    </location>
</feature>
<gene>
    <name evidence="2" type="ORF">SAMN04488082_10323</name>
</gene>
<keyword evidence="3" id="KW-1185">Reference proteome</keyword>
<proteinExistence type="predicted"/>
<accession>A0A1I3R7D4</accession>
<dbReference type="Proteomes" id="UP000198635">
    <property type="component" value="Unassembled WGS sequence"/>
</dbReference>
<organism evidence="2 3">
    <name type="scientific">Desulfomicrobium apsheronum</name>
    <dbReference type="NCBI Taxonomy" id="52560"/>
    <lineage>
        <taxon>Bacteria</taxon>
        <taxon>Pseudomonadati</taxon>
        <taxon>Thermodesulfobacteriota</taxon>
        <taxon>Desulfovibrionia</taxon>
        <taxon>Desulfovibrionales</taxon>
        <taxon>Desulfomicrobiaceae</taxon>
        <taxon>Desulfomicrobium</taxon>
    </lineage>
</organism>
<keyword evidence="1" id="KW-0472">Membrane</keyword>